<dbReference type="STRING" id="568860.SAMN05421811_102108"/>
<gene>
    <name evidence="2" type="ORF">SAMN05421811_102108</name>
</gene>
<dbReference type="EMBL" id="FOHX01000002">
    <property type="protein sequence ID" value="SET12052.1"/>
    <property type="molecule type" value="Genomic_DNA"/>
</dbReference>
<sequence length="271" mass="31380">MDNGNGNGGNGRIDLRLASEWGWADGRDPQYLYVHEYGPEFEPSRLTWIFSHFRRAELHLVQCRDEELLRMRSQVKEQATEMENLISLKMENDHHIREIEHRLDEQRKALASGAGQPAVPESPYQGLSPAEVAERRQVNDVRRLRAQNAERRGAFSGMVGALRGDADRWRQVHRKYRNNAMVALEETRPLVTAYYEAFVSVHPRREAVRKGWRPRELSLGPEWNDDDLPQELLSAEGQTVTQAWQHFLSLHQAPEEEPRPEEENEEGEDPS</sequence>
<dbReference type="Proteomes" id="UP000199361">
    <property type="component" value="Unassembled WGS sequence"/>
</dbReference>
<name>A0A1I0BZQ3_9ACTN</name>
<feature type="region of interest" description="Disordered" evidence="1">
    <location>
        <begin position="248"/>
        <end position="271"/>
    </location>
</feature>
<keyword evidence="3" id="KW-1185">Reference proteome</keyword>
<reference evidence="2 3" key="1">
    <citation type="submission" date="2016-10" db="EMBL/GenBank/DDBJ databases">
        <authorList>
            <person name="de Groot N.N."/>
        </authorList>
    </citation>
    <scope>NUCLEOTIDE SEQUENCE [LARGE SCALE GENOMIC DNA]</scope>
    <source>
        <strain evidence="2 3">CGMCC 4.5598</strain>
    </source>
</reference>
<evidence type="ECO:0000256" key="1">
    <source>
        <dbReference type="SAM" id="MobiDB-lite"/>
    </source>
</evidence>
<feature type="compositionally biased region" description="Acidic residues" evidence="1">
    <location>
        <begin position="258"/>
        <end position="271"/>
    </location>
</feature>
<organism evidence="2 3">
    <name type="scientific">Nonomuraea wenchangensis</name>
    <dbReference type="NCBI Taxonomy" id="568860"/>
    <lineage>
        <taxon>Bacteria</taxon>
        <taxon>Bacillati</taxon>
        <taxon>Actinomycetota</taxon>
        <taxon>Actinomycetes</taxon>
        <taxon>Streptosporangiales</taxon>
        <taxon>Streptosporangiaceae</taxon>
        <taxon>Nonomuraea</taxon>
    </lineage>
</organism>
<protein>
    <submittedName>
        <fullName evidence="2">Uncharacterized protein</fullName>
    </submittedName>
</protein>
<proteinExistence type="predicted"/>
<accession>A0A1I0BZQ3</accession>
<evidence type="ECO:0000313" key="2">
    <source>
        <dbReference type="EMBL" id="SET12052.1"/>
    </source>
</evidence>
<dbReference type="AlphaFoldDB" id="A0A1I0BZQ3"/>
<evidence type="ECO:0000313" key="3">
    <source>
        <dbReference type="Proteomes" id="UP000199361"/>
    </source>
</evidence>
<feature type="region of interest" description="Disordered" evidence="1">
    <location>
        <begin position="109"/>
        <end position="129"/>
    </location>
</feature>